<dbReference type="EMBL" id="SWLE01000021">
    <property type="protein sequence ID" value="TNM85416.1"/>
    <property type="molecule type" value="Genomic_DNA"/>
</dbReference>
<comment type="caution">
    <text evidence="3">The sequence shown here is derived from an EMBL/GenBank/DDBJ whole genome shotgun (WGS) entry which is preliminary data.</text>
</comment>
<reference evidence="3 4" key="1">
    <citation type="submission" date="2019-04" db="EMBL/GenBank/DDBJ databases">
        <title>The sequence and de novo assembly of Takifugu bimaculatus genome using PacBio and Hi-C technologies.</title>
        <authorList>
            <person name="Xu P."/>
            <person name="Liu B."/>
            <person name="Zhou Z."/>
        </authorList>
    </citation>
    <scope>NUCLEOTIDE SEQUENCE [LARGE SCALE GENOMIC DNA]</scope>
    <source>
        <strain evidence="3">TB-2018</strain>
        <tissue evidence="3">Muscle</tissue>
    </source>
</reference>
<sequence length="307" mass="34534">MAQKPVKNKKVKTREHGNKVTAAEIKDDVKKKKENPAKSDHMKEEKKKPKKTALECADVEEPQLRQKKKSKKRSVQDEAEPPLVNSEEQQSEEKLTGTGRKKKKRKERTTMVDAPAEHLCSGNAPKPKKTKKVKEEVEDQNELSQMDVVFLSVKNGNTDEVTINQERRRALQTENDQASRPQIPASPSETSDFSTVDFNVLGSVLQGLGQWSTAQFDSSEKQQKFLRLMGGFKKGFQPATTTATRANMALGTHGQQQLQQKLLDEFDRAHSRRLDSSNRGAGIGFTAPVNKKFFIDVNASRSVRFDD</sequence>
<name>A0A4Z2B158_9TELE</name>
<evidence type="ECO:0000259" key="2">
    <source>
        <dbReference type="Pfam" id="PF15477"/>
    </source>
</evidence>
<feature type="compositionally biased region" description="Basic and acidic residues" evidence="1">
    <location>
        <begin position="14"/>
        <end position="47"/>
    </location>
</feature>
<feature type="compositionally biased region" description="Basic residues" evidence="1">
    <location>
        <begin position="1"/>
        <end position="13"/>
    </location>
</feature>
<dbReference type="AlphaFoldDB" id="A0A4Z2B158"/>
<evidence type="ECO:0000256" key="1">
    <source>
        <dbReference type="SAM" id="MobiDB-lite"/>
    </source>
</evidence>
<dbReference type="InterPro" id="IPR028124">
    <property type="entry name" value="SMAP_dom"/>
</dbReference>
<feature type="region of interest" description="Disordered" evidence="1">
    <location>
        <begin position="1"/>
        <end position="140"/>
    </location>
</feature>
<dbReference type="Pfam" id="PF15477">
    <property type="entry name" value="SMAP"/>
    <property type="match status" value="1"/>
</dbReference>
<feature type="region of interest" description="Disordered" evidence="1">
    <location>
        <begin position="169"/>
        <end position="192"/>
    </location>
</feature>
<dbReference type="Proteomes" id="UP000516260">
    <property type="component" value="Chromosome 8"/>
</dbReference>
<feature type="compositionally biased region" description="Polar residues" evidence="1">
    <location>
        <begin position="172"/>
        <end position="192"/>
    </location>
</feature>
<keyword evidence="4" id="KW-1185">Reference proteome</keyword>
<feature type="domain" description="Small acidic protein-like" evidence="2">
    <location>
        <begin position="211"/>
        <end position="284"/>
    </location>
</feature>
<dbReference type="PANTHER" id="PTHR22426:SF1">
    <property type="entry name" value="LYSINE-RICH NUCLEOLAR PROTEIN 1"/>
    <property type="match status" value="1"/>
</dbReference>
<dbReference type="PANTHER" id="PTHR22426">
    <property type="entry name" value="ARGININE_SERINE-RICH COILED-COIL PROTEIN 2"/>
    <property type="match status" value="1"/>
</dbReference>
<accession>A0A4Z2B158</accession>
<evidence type="ECO:0000313" key="4">
    <source>
        <dbReference type="Proteomes" id="UP000516260"/>
    </source>
</evidence>
<proteinExistence type="predicted"/>
<protein>
    <recommendedName>
        <fullName evidence="2">Small acidic protein-like domain-containing protein</fullName>
    </recommendedName>
</protein>
<evidence type="ECO:0000313" key="3">
    <source>
        <dbReference type="EMBL" id="TNM85416.1"/>
    </source>
</evidence>
<organism evidence="3 4">
    <name type="scientific">Takifugu bimaculatus</name>
    <dbReference type="NCBI Taxonomy" id="433685"/>
    <lineage>
        <taxon>Eukaryota</taxon>
        <taxon>Metazoa</taxon>
        <taxon>Chordata</taxon>
        <taxon>Craniata</taxon>
        <taxon>Vertebrata</taxon>
        <taxon>Euteleostomi</taxon>
        <taxon>Actinopterygii</taxon>
        <taxon>Neopterygii</taxon>
        <taxon>Teleostei</taxon>
        <taxon>Neoteleostei</taxon>
        <taxon>Acanthomorphata</taxon>
        <taxon>Eupercaria</taxon>
        <taxon>Tetraodontiformes</taxon>
        <taxon>Tetradontoidea</taxon>
        <taxon>Tetraodontidae</taxon>
        <taxon>Takifugu</taxon>
    </lineage>
</organism>
<gene>
    <name evidence="3" type="ORF">fugu_007687</name>
</gene>